<dbReference type="EMBL" id="JAHBND010000212">
    <property type="protein sequence ID" value="MBS7672948.1"/>
    <property type="molecule type" value="Genomic_DNA"/>
</dbReference>
<gene>
    <name evidence="1" type="ORF">KIN13_05795</name>
</gene>
<dbReference type="Gene3D" id="3.30.70.1240">
    <property type="entry name" value="DOPA-like domains"/>
    <property type="match status" value="1"/>
</dbReference>
<dbReference type="AlphaFoldDB" id="A0AAW4KLE4"/>
<sequence length="39" mass="4526">LHRNGLVVFLHPETGDDLKDHTDYAIWMGAMRELNLSIF</sequence>
<reference evidence="1" key="2">
    <citation type="submission" date="2023-08" db="EMBL/GenBank/DDBJ databases">
        <title>Vibrio cholerae Outbreaks in Tanzania Exemplify Founder Flush: Simultaneous Increases in Population Size and Genetic Diversity.</title>
        <authorList>
            <person name="Debes A.K."/>
            <person name="Mohammed A."/>
            <person name="Maseke I."/>
            <person name="Almeida M."/>
            <person name="Li S."/>
            <person name="Matimba H."/>
            <person name="Joachim A."/>
            <person name="Mizinduko M."/>
            <person name="Nyanga S."/>
            <person name="Kelly M."/>
            <person name="Kachwamba Y."/>
            <person name="Schaffer A.M."/>
            <person name="Nyanga A.S."/>
            <person name="Mghamba J."/>
            <person name="Mosha F.S."/>
            <person name="Sack D.A."/>
            <person name="Stine O.C."/>
        </authorList>
    </citation>
    <scope>NUCLEOTIDE SEQUENCE</scope>
    <source>
        <strain evidence="1">TDS0091212</strain>
    </source>
</reference>
<evidence type="ECO:0000313" key="2">
    <source>
        <dbReference type="Proteomes" id="UP001196338"/>
    </source>
</evidence>
<proteinExistence type="predicted"/>
<reference evidence="1" key="1">
    <citation type="submission" date="2021-05" db="EMBL/GenBank/DDBJ databases">
        <authorList>
            <person name="Stine C."/>
        </authorList>
    </citation>
    <scope>NUCLEOTIDE SEQUENCE</scope>
    <source>
        <strain evidence="1">TDS0091212</strain>
    </source>
</reference>
<protein>
    <submittedName>
        <fullName evidence="1">4,5-dioxygenase</fullName>
    </submittedName>
</protein>
<dbReference type="SUPFAM" id="SSF143410">
    <property type="entry name" value="DOPA-like"/>
    <property type="match status" value="1"/>
</dbReference>
<dbReference type="Proteomes" id="UP001196338">
    <property type="component" value="Unassembled WGS sequence"/>
</dbReference>
<name>A0AAW4KLE4_VIBCL</name>
<feature type="non-terminal residue" evidence="1">
    <location>
        <position position="1"/>
    </location>
</feature>
<comment type="caution">
    <text evidence="1">The sequence shown here is derived from an EMBL/GenBank/DDBJ whole genome shotgun (WGS) entry which is preliminary data.</text>
</comment>
<organism evidence="1 2">
    <name type="scientific">Vibrio cholerae</name>
    <dbReference type="NCBI Taxonomy" id="666"/>
    <lineage>
        <taxon>Bacteria</taxon>
        <taxon>Pseudomonadati</taxon>
        <taxon>Pseudomonadota</taxon>
        <taxon>Gammaproteobacteria</taxon>
        <taxon>Vibrionales</taxon>
        <taxon>Vibrionaceae</taxon>
        <taxon>Vibrio</taxon>
    </lineage>
</organism>
<dbReference type="InterPro" id="IPR023389">
    <property type="entry name" value="DOPA-like_sf"/>
</dbReference>
<evidence type="ECO:0000313" key="1">
    <source>
        <dbReference type="EMBL" id="MBS7672948.1"/>
    </source>
</evidence>
<dbReference type="InterPro" id="IPR014980">
    <property type="entry name" value="DOPA_dioxygen"/>
</dbReference>
<accession>A0AAW4KLE4</accession>
<dbReference type="Pfam" id="PF08883">
    <property type="entry name" value="DOPA_dioxygen"/>
    <property type="match status" value="1"/>
</dbReference>